<gene>
    <name evidence="3" type="ORF">GCM10010096_11110</name>
</gene>
<dbReference type="Gene3D" id="3.30.1360.200">
    <property type="match status" value="1"/>
</dbReference>
<dbReference type="PROSITE" id="PS51257">
    <property type="entry name" value="PROKAR_LIPOPROTEIN"/>
    <property type="match status" value="1"/>
</dbReference>
<organism evidence="3 4">
    <name type="scientific">Alcaligenes pakistanensis</name>
    <dbReference type="NCBI Taxonomy" id="1482717"/>
    <lineage>
        <taxon>Bacteria</taxon>
        <taxon>Pseudomonadati</taxon>
        <taxon>Pseudomonadota</taxon>
        <taxon>Betaproteobacteria</taxon>
        <taxon>Burkholderiales</taxon>
        <taxon>Alcaligenaceae</taxon>
        <taxon>Alcaligenes</taxon>
    </lineage>
</organism>
<dbReference type="Pfam" id="PF22599">
    <property type="entry name" value="SecDF_P1_head"/>
    <property type="match status" value="1"/>
</dbReference>
<protein>
    <recommendedName>
        <fullName evidence="2">SecDF P1 head subdomain domain-containing protein</fullName>
    </recommendedName>
</protein>
<feature type="signal peptide" evidence="1">
    <location>
        <begin position="1"/>
        <end position="32"/>
    </location>
</feature>
<name>A0A8H9M4N6_9BURK</name>
<keyword evidence="4" id="KW-1185">Reference proteome</keyword>
<feature type="chain" id="PRO_5034834256" description="SecDF P1 head subdomain domain-containing protein" evidence="1">
    <location>
        <begin position="33"/>
        <end position="194"/>
    </location>
</feature>
<evidence type="ECO:0000256" key="1">
    <source>
        <dbReference type="SAM" id="SignalP"/>
    </source>
</evidence>
<accession>A0A8H9M4N6</accession>
<dbReference type="Proteomes" id="UP000608923">
    <property type="component" value="Unassembled WGS sequence"/>
</dbReference>
<proteinExistence type="predicted"/>
<evidence type="ECO:0000313" key="4">
    <source>
        <dbReference type="Proteomes" id="UP000608923"/>
    </source>
</evidence>
<dbReference type="InterPro" id="IPR054384">
    <property type="entry name" value="SecDF_P1_head"/>
</dbReference>
<evidence type="ECO:0000313" key="3">
    <source>
        <dbReference type="EMBL" id="GHC42175.1"/>
    </source>
</evidence>
<keyword evidence="1" id="KW-0732">Signal</keyword>
<comment type="caution">
    <text evidence="3">The sequence shown here is derived from an EMBL/GenBank/DDBJ whole genome shotgun (WGS) entry which is preliminary data.</text>
</comment>
<feature type="domain" description="SecDF P1 head subdomain" evidence="2">
    <location>
        <begin position="96"/>
        <end position="173"/>
    </location>
</feature>
<dbReference type="RefSeq" id="WP_189391564.1">
    <property type="nucleotide sequence ID" value="NZ_BMZN01000002.1"/>
</dbReference>
<dbReference type="EMBL" id="BMZN01000002">
    <property type="protein sequence ID" value="GHC42175.1"/>
    <property type="molecule type" value="Genomic_DNA"/>
</dbReference>
<evidence type="ECO:0000259" key="2">
    <source>
        <dbReference type="Pfam" id="PF22599"/>
    </source>
</evidence>
<reference evidence="4" key="1">
    <citation type="journal article" date="2019" name="Int. J. Syst. Evol. Microbiol.">
        <title>The Global Catalogue of Microorganisms (GCM) 10K type strain sequencing project: providing services to taxonomists for standard genome sequencing and annotation.</title>
        <authorList>
            <consortium name="The Broad Institute Genomics Platform"/>
            <consortium name="The Broad Institute Genome Sequencing Center for Infectious Disease"/>
            <person name="Wu L."/>
            <person name="Ma J."/>
        </authorList>
    </citation>
    <scope>NUCLEOTIDE SEQUENCE [LARGE SCALE GENOMIC DNA]</scope>
    <source>
        <strain evidence="4">KCTC 42083</strain>
    </source>
</reference>
<dbReference type="AlphaFoldDB" id="A0A8H9M4N6"/>
<sequence length="194" mass="21096">MFKKSNEMMRAALVSTLGVLAFLLTACQTTGAGVATQTSPADLSPPALASNYEREREDGTRSFLASQTPRSVQAPQVDFYVGMPQPAPGLIQVEGPQGPLWLYPQVIVQRTDLMRVATLRTEQGRHLVRFQLNPLGARKLAEVSSGNVGALLVLVMEDRVTQLARIDAPLMQGMIYLPVPDDAAAQRLLRQVQG</sequence>